<dbReference type="OrthoDB" id="10261556at2759"/>
<proteinExistence type="predicted"/>
<gene>
    <name evidence="1" type="ORF">BCR41DRAFT_424057</name>
</gene>
<organism evidence="1 2">
    <name type="scientific">Lobosporangium transversale</name>
    <dbReference type="NCBI Taxonomy" id="64571"/>
    <lineage>
        <taxon>Eukaryota</taxon>
        <taxon>Fungi</taxon>
        <taxon>Fungi incertae sedis</taxon>
        <taxon>Mucoromycota</taxon>
        <taxon>Mortierellomycotina</taxon>
        <taxon>Mortierellomycetes</taxon>
        <taxon>Mortierellales</taxon>
        <taxon>Mortierellaceae</taxon>
        <taxon>Lobosporangium</taxon>
    </lineage>
</organism>
<dbReference type="AlphaFoldDB" id="A0A1Y2GHA7"/>
<dbReference type="Proteomes" id="UP000193648">
    <property type="component" value="Unassembled WGS sequence"/>
</dbReference>
<dbReference type="InParanoid" id="A0A1Y2GHA7"/>
<accession>A0A1Y2GHA7</accession>
<keyword evidence="2" id="KW-1185">Reference proteome</keyword>
<evidence type="ECO:0000313" key="2">
    <source>
        <dbReference type="Proteomes" id="UP000193648"/>
    </source>
</evidence>
<dbReference type="GeneID" id="33572208"/>
<sequence>MLLKILGDEQPEKPASVGINSTHLKSEMLIPIRNLIEKHHRAIFISPEILFASNAFNRDTSVSATLPSQLLLTVKIMMHFKDSYVATAGNCRKNTKYIELLLRLPELQEPPVYYEALSQRSESYQRLVQAFRDMAVARAATTVATLVVPGSNQKDLQSKISTMLNSECLGMVRLSRFSITEYRIFTKGTGNLLDFKRAGGPTIIVTWPRLSCVYLALKNNFRKICGRGVNNYDEYRHSLDLGDLGGVTAVRTKGFVSMPVESLLV</sequence>
<comment type="caution">
    <text evidence="1">The sequence shown here is derived from an EMBL/GenBank/DDBJ whole genome shotgun (WGS) entry which is preliminary data.</text>
</comment>
<reference evidence="1 2" key="1">
    <citation type="submission" date="2016-07" db="EMBL/GenBank/DDBJ databases">
        <title>Pervasive Adenine N6-methylation of Active Genes in Fungi.</title>
        <authorList>
            <consortium name="DOE Joint Genome Institute"/>
            <person name="Mondo S.J."/>
            <person name="Dannebaum R.O."/>
            <person name="Kuo R.C."/>
            <person name="Labutti K."/>
            <person name="Haridas S."/>
            <person name="Kuo A."/>
            <person name="Salamov A."/>
            <person name="Ahrendt S.R."/>
            <person name="Lipzen A."/>
            <person name="Sullivan W."/>
            <person name="Andreopoulos W.B."/>
            <person name="Clum A."/>
            <person name="Lindquist E."/>
            <person name="Daum C."/>
            <person name="Ramamoorthy G.K."/>
            <person name="Gryganskyi A."/>
            <person name="Culley D."/>
            <person name="Magnuson J.K."/>
            <person name="James T.Y."/>
            <person name="O'Malley M.A."/>
            <person name="Stajich J.E."/>
            <person name="Spatafora J.W."/>
            <person name="Visel A."/>
            <person name="Grigoriev I.V."/>
        </authorList>
    </citation>
    <scope>NUCLEOTIDE SEQUENCE [LARGE SCALE GENOMIC DNA]</scope>
    <source>
        <strain evidence="1 2">NRRL 3116</strain>
    </source>
</reference>
<evidence type="ECO:0000313" key="1">
    <source>
        <dbReference type="EMBL" id="ORZ09706.1"/>
    </source>
</evidence>
<dbReference type="EMBL" id="MCFF01000033">
    <property type="protein sequence ID" value="ORZ09706.1"/>
    <property type="molecule type" value="Genomic_DNA"/>
</dbReference>
<name>A0A1Y2GHA7_9FUNG</name>
<protein>
    <submittedName>
        <fullName evidence="1">Uncharacterized protein</fullName>
    </submittedName>
</protein>
<dbReference type="RefSeq" id="XP_021878976.1">
    <property type="nucleotide sequence ID" value="XM_022030366.1"/>
</dbReference>